<dbReference type="Proteomes" id="UP000321917">
    <property type="component" value="Unassembled WGS sequence"/>
</dbReference>
<keyword evidence="12 14" id="KW-0067">ATP-binding</keyword>
<dbReference type="Proteomes" id="UP000321525">
    <property type="component" value="Unassembled WGS sequence"/>
</dbReference>
<feature type="binding site" evidence="16">
    <location>
        <begin position="14"/>
        <end position="21"/>
    </location>
    <ligand>
        <name>GTP</name>
        <dbReference type="ChEBI" id="CHEBI:37565"/>
    </ligand>
</feature>
<dbReference type="InterPro" id="IPR003203">
    <property type="entry name" value="CobU/CobP"/>
</dbReference>
<dbReference type="Gene3D" id="3.40.50.300">
    <property type="entry name" value="P-loop containing nucleotide triphosphate hydrolases"/>
    <property type="match status" value="1"/>
</dbReference>
<comment type="function">
    <text evidence="4 14">Catalyzes ATP-dependent phosphorylation of adenosylcobinamide and addition of GMP to adenosylcobinamide phosphate.</text>
</comment>
<feature type="binding site" evidence="16">
    <location>
        <position position="92"/>
    </location>
    <ligand>
        <name>GTP</name>
        <dbReference type="ChEBI" id="CHEBI:37565"/>
    </ligand>
</feature>
<comment type="catalytic activity">
    <reaction evidence="3">
        <text>adenosylcob(III)inamide + GTP = adenosylcob(III)inamide phosphate + GDP + H(+)</text>
        <dbReference type="Rhea" id="RHEA:15765"/>
        <dbReference type="ChEBI" id="CHEBI:2480"/>
        <dbReference type="ChEBI" id="CHEBI:15378"/>
        <dbReference type="ChEBI" id="CHEBI:37565"/>
        <dbReference type="ChEBI" id="CHEBI:58189"/>
        <dbReference type="ChEBI" id="CHEBI:58502"/>
        <dbReference type="EC" id="2.7.1.156"/>
    </reaction>
</comment>
<sequence>MRTSPANTLHLILGGARSGKSRLAENIAKQAELAGLTICYLATAQAHDKEMSARILQHQDERPQHWQLLESPLYLAKALQQALQTSDCVLVDCLTLWLSNCLCHQNSEFYQQQKSLFIDFLTLFISDTSAYQSKKLIFVSNEVGHGIVPMGELSRQFVDQAGWLHQELATLAKQVDFVIAGLPLTLKSEVLISKISAQQN</sequence>
<name>A0A5C6Q5T7_9GAMM</name>
<dbReference type="SUPFAM" id="SSF52540">
    <property type="entry name" value="P-loop containing nucleoside triphosphate hydrolases"/>
    <property type="match status" value="1"/>
</dbReference>
<comment type="pathway">
    <text evidence="6 14">Cofactor biosynthesis; adenosylcobalamin biosynthesis; adenosylcobalamin from cob(II)yrinate a,c-diamide: step 5/7.</text>
</comment>
<evidence type="ECO:0000313" key="18">
    <source>
        <dbReference type="EMBL" id="TWX64189.1"/>
    </source>
</evidence>
<evidence type="ECO:0000256" key="14">
    <source>
        <dbReference type="PIRNR" id="PIRNR006135"/>
    </source>
</evidence>
<proteinExistence type="inferred from homology"/>
<evidence type="ECO:0000256" key="11">
    <source>
        <dbReference type="ARBA" id="ARBA00022777"/>
    </source>
</evidence>
<dbReference type="NCBIfam" id="NF004469">
    <property type="entry name" value="PRK05800.1"/>
    <property type="match status" value="1"/>
</dbReference>
<dbReference type="UniPathway" id="UPA00148">
    <property type="reaction ID" value="UER00236"/>
</dbReference>
<evidence type="ECO:0000313" key="19">
    <source>
        <dbReference type="Proteomes" id="UP000321525"/>
    </source>
</evidence>
<protein>
    <recommendedName>
        <fullName evidence="14">Bifunctional adenosylcobalamin biosynthesis protein</fullName>
        <ecNumber evidence="14">2.7.1.156</ecNumber>
        <ecNumber evidence="14">2.7.7.62</ecNumber>
    </recommendedName>
</protein>
<dbReference type="OrthoDB" id="9788370at2"/>
<organism evidence="18 20">
    <name type="scientific">Colwellia hornerae</name>
    <dbReference type="NCBI Taxonomy" id="89402"/>
    <lineage>
        <taxon>Bacteria</taxon>
        <taxon>Pseudomonadati</taxon>
        <taxon>Pseudomonadota</taxon>
        <taxon>Gammaproteobacteria</taxon>
        <taxon>Alteromonadales</taxon>
        <taxon>Colwelliaceae</taxon>
        <taxon>Colwellia</taxon>
    </lineage>
</organism>
<dbReference type="EC" id="2.7.1.156" evidence="14"/>
<evidence type="ECO:0000256" key="13">
    <source>
        <dbReference type="ARBA" id="ARBA00023134"/>
    </source>
</evidence>
<keyword evidence="10 14" id="KW-0547">Nucleotide-binding</keyword>
<evidence type="ECO:0000256" key="8">
    <source>
        <dbReference type="ARBA" id="ARBA00022573"/>
    </source>
</evidence>
<keyword evidence="8 14" id="KW-0169">Cobalamin biosynthesis</keyword>
<evidence type="ECO:0000313" key="20">
    <source>
        <dbReference type="Proteomes" id="UP000321917"/>
    </source>
</evidence>
<evidence type="ECO:0000256" key="9">
    <source>
        <dbReference type="ARBA" id="ARBA00022679"/>
    </source>
</evidence>
<evidence type="ECO:0000256" key="5">
    <source>
        <dbReference type="ARBA" id="ARBA00004692"/>
    </source>
</evidence>
<feature type="binding site" evidence="16">
    <location>
        <begin position="42"/>
        <end position="44"/>
    </location>
    <ligand>
        <name>GTP</name>
        <dbReference type="ChEBI" id="CHEBI:37565"/>
    </ligand>
</feature>
<evidence type="ECO:0000256" key="1">
    <source>
        <dbReference type="ARBA" id="ARBA00000312"/>
    </source>
</evidence>
<dbReference type="GO" id="GO:0005525">
    <property type="term" value="F:GTP binding"/>
    <property type="evidence" value="ECO:0007669"/>
    <property type="project" value="UniProtKB-UniRule"/>
</dbReference>
<dbReference type="GO" id="GO:0009236">
    <property type="term" value="P:cobalamin biosynthetic process"/>
    <property type="evidence" value="ECO:0007669"/>
    <property type="project" value="UniProtKB-UniRule"/>
</dbReference>
<dbReference type="GO" id="GO:0008820">
    <property type="term" value="F:cobinamide phosphate guanylyltransferase activity"/>
    <property type="evidence" value="ECO:0007669"/>
    <property type="project" value="UniProtKB-UniRule"/>
</dbReference>
<comment type="caution">
    <text evidence="18">The sequence shown here is derived from an EMBL/GenBank/DDBJ whole genome shotgun (WGS) entry which is preliminary data.</text>
</comment>
<dbReference type="RefSeq" id="WP_146796138.1">
    <property type="nucleotide sequence ID" value="NZ_VOLP01000001.1"/>
</dbReference>
<accession>A0A5C6Q5T7</accession>
<keyword evidence="18" id="KW-0548">Nucleotidyltransferase</keyword>
<keyword evidence="11 14" id="KW-0418">Kinase</keyword>
<evidence type="ECO:0000256" key="7">
    <source>
        <dbReference type="ARBA" id="ARBA00007490"/>
    </source>
</evidence>
<dbReference type="CDD" id="cd00544">
    <property type="entry name" value="CobU"/>
    <property type="match status" value="1"/>
</dbReference>
<evidence type="ECO:0000256" key="15">
    <source>
        <dbReference type="PIRSR" id="PIRSR006135-1"/>
    </source>
</evidence>
<evidence type="ECO:0000256" key="2">
    <source>
        <dbReference type="ARBA" id="ARBA00000711"/>
    </source>
</evidence>
<keyword evidence="19" id="KW-1185">Reference proteome</keyword>
<evidence type="ECO:0000256" key="16">
    <source>
        <dbReference type="PIRSR" id="PIRSR006135-2"/>
    </source>
</evidence>
<dbReference type="EMBL" id="VOLQ01000034">
    <property type="protein sequence ID" value="TWX64189.1"/>
    <property type="molecule type" value="Genomic_DNA"/>
</dbReference>
<feature type="binding site" evidence="16">
    <location>
        <position position="70"/>
    </location>
    <ligand>
        <name>GTP</name>
        <dbReference type="ChEBI" id="CHEBI:37565"/>
    </ligand>
</feature>
<dbReference type="EMBL" id="VOLR01000001">
    <property type="protein sequence ID" value="TWX62867.1"/>
    <property type="molecule type" value="Genomic_DNA"/>
</dbReference>
<evidence type="ECO:0000256" key="10">
    <source>
        <dbReference type="ARBA" id="ARBA00022741"/>
    </source>
</evidence>
<comment type="catalytic activity">
    <reaction evidence="2 14">
        <text>adenosylcob(III)inamide phosphate + GTP + H(+) = adenosylcob(III)inamide-GDP + diphosphate</text>
        <dbReference type="Rhea" id="RHEA:22712"/>
        <dbReference type="ChEBI" id="CHEBI:15378"/>
        <dbReference type="ChEBI" id="CHEBI:33019"/>
        <dbReference type="ChEBI" id="CHEBI:37565"/>
        <dbReference type="ChEBI" id="CHEBI:58502"/>
        <dbReference type="ChEBI" id="CHEBI:60487"/>
        <dbReference type="EC" id="2.7.7.62"/>
    </reaction>
</comment>
<reference evidence="18 20" key="1">
    <citation type="submission" date="2019-07" db="EMBL/GenBank/DDBJ databases">
        <title>Genomes of sea-ice associated Colwellia species.</title>
        <authorList>
            <person name="Bowman J.P."/>
        </authorList>
    </citation>
    <scope>NUCLEOTIDE SEQUENCE [LARGE SCALE GENOMIC DNA]</scope>
    <source>
        <strain evidence="17 19">ACAM 607</strain>
        <strain evidence="18 20">IC036</strain>
    </source>
</reference>
<comment type="pathway">
    <text evidence="5 14">Cofactor biosynthesis; adenosylcobalamin biosynthesis; adenosylcobalamin from cob(II)yrinate a,c-diamide: step 6/7.</text>
</comment>
<comment type="catalytic activity">
    <reaction evidence="1 14">
        <text>adenosylcob(III)inamide + ATP = adenosylcob(III)inamide phosphate + ADP + H(+)</text>
        <dbReference type="Rhea" id="RHEA:15769"/>
        <dbReference type="ChEBI" id="CHEBI:2480"/>
        <dbReference type="ChEBI" id="CHEBI:15378"/>
        <dbReference type="ChEBI" id="CHEBI:30616"/>
        <dbReference type="ChEBI" id="CHEBI:58502"/>
        <dbReference type="ChEBI" id="CHEBI:456216"/>
        <dbReference type="EC" id="2.7.1.156"/>
    </reaction>
</comment>
<evidence type="ECO:0000256" key="3">
    <source>
        <dbReference type="ARBA" id="ARBA00001522"/>
    </source>
</evidence>
<dbReference type="PIRSF" id="PIRSF006135">
    <property type="entry name" value="CobU"/>
    <property type="match status" value="1"/>
</dbReference>
<gene>
    <name evidence="18" type="primary">cobU</name>
    <name evidence="17" type="ORF">ESZ26_00700</name>
    <name evidence="18" type="ORF">ESZ27_15015</name>
</gene>
<dbReference type="AlphaFoldDB" id="A0A5C6Q5T7"/>
<dbReference type="Pfam" id="PF02283">
    <property type="entry name" value="CobU"/>
    <property type="match status" value="1"/>
</dbReference>
<keyword evidence="9 14" id="KW-0808">Transferase</keyword>
<evidence type="ECO:0000256" key="6">
    <source>
        <dbReference type="ARBA" id="ARBA00005159"/>
    </source>
</evidence>
<dbReference type="PANTHER" id="PTHR34848:SF1">
    <property type="entry name" value="BIFUNCTIONAL ADENOSYLCOBALAMIN BIOSYNTHESIS PROTEIN COBU"/>
    <property type="match status" value="1"/>
</dbReference>
<comment type="similarity">
    <text evidence="7 14">Belongs to the CobU/CobP family.</text>
</comment>
<dbReference type="GO" id="GO:0043752">
    <property type="term" value="F:adenosylcobinamide kinase activity"/>
    <property type="evidence" value="ECO:0007669"/>
    <property type="project" value="UniProtKB-EC"/>
</dbReference>
<evidence type="ECO:0000313" key="17">
    <source>
        <dbReference type="EMBL" id="TWX62867.1"/>
    </source>
</evidence>
<feature type="active site" description="GMP-histidine intermediate" evidence="15">
    <location>
        <position position="58"/>
    </location>
</feature>
<dbReference type="GO" id="GO:0005524">
    <property type="term" value="F:ATP binding"/>
    <property type="evidence" value="ECO:0007669"/>
    <property type="project" value="UniProtKB-UniRule"/>
</dbReference>
<evidence type="ECO:0000256" key="12">
    <source>
        <dbReference type="ARBA" id="ARBA00022840"/>
    </source>
</evidence>
<keyword evidence="13 14" id="KW-0342">GTP-binding</keyword>
<dbReference type="PANTHER" id="PTHR34848">
    <property type="match status" value="1"/>
</dbReference>
<dbReference type="InterPro" id="IPR027417">
    <property type="entry name" value="P-loop_NTPase"/>
</dbReference>
<dbReference type="EC" id="2.7.7.62" evidence="14"/>
<evidence type="ECO:0000256" key="4">
    <source>
        <dbReference type="ARBA" id="ARBA00003889"/>
    </source>
</evidence>